<dbReference type="InterPro" id="IPR041492">
    <property type="entry name" value="HAD_2"/>
</dbReference>
<organism evidence="5 6">
    <name type="scientific">Nibribacter ruber</name>
    <dbReference type="NCBI Taxonomy" id="2698458"/>
    <lineage>
        <taxon>Bacteria</taxon>
        <taxon>Pseudomonadati</taxon>
        <taxon>Bacteroidota</taxon>
        <taxon>Cytophagia</taxon>
        <taxon>Cytophagales</taxon>
        <taxon>Hymenobacteraceae</taxon>
        <taxon>Nibribacter</taxon>
    </lineage>
</organism>
<dbReference type="InterPro" id="IPR036412">
    <property type="entry name" value="HAD-like_sf"/>
</dbReference>
<proteinExistence type="inferred from homology"/>
<gene>
    <name evidence="5" type="ORF">GU926_06560</name>
</gene>
<dbReference type="KEGG" id="nib:GU926_06560"/>
<dbReference type="GO" id="GO:0008967">
    <property type="term" value="F:phosphoglycolate phosphatase activity"/>
    <property type="evidence" value="ECO:0007669"/>
    <property type="project" value="UniProtKB-EC"/>
</dbReference>
<keyword evidence="6" id="KW-1185">Reference proteome</keyword>
<evidence type="ECO:0000256" key="2">
    <source>
        <dbReference type="ARBA" id="ARBA00004818"/>
    </source>
</evidence>
<dbReference type="PANTHER" id="PTHR43434:SF1">
    <property type="entry name" value="PHOSPHOGLYCOLATE PHOSPHATASE"/>
    <property type="match status" value="1"/>
</dbReference>
<dbReference type="InterPro" id="IPR023214">
    <property type="entry name" value="HAD_sf"/>
</dbReference>
<accession>A0A6P1NYQ4</accession>
<dbReference type="SFLD" id="SFLDS00003">
    <property type="entry name" value="Haloacid_Dehalogenase"/>
    <property type="match status" value="1"/>
</dbReference>
<evidence type="ECO:0000256" key="1">
    <source>
        <dbReference type="ARBA" id="ARBA00000830"/>
    </source>
</evidence>
<dbReference type="EMBL" id="CP047897">
    <property type="protein sequence ID" value="QHL87108.1"/>
    <property type="molecule type" value="Genomic_DNA"/>
</dbReference>
<dbReference type="Gene3D" id="1.10.150.240">
    <property type="entry name" value="Putative phosphatase, domain 2"/>
    <property type="match status" value="1"/>
</dbReference>
<evidence type="ECO:0000313" key="5">
    <source>
        <dbReference type="EMBL" id="QHL87108.1"/>
    </source>
</evidence>
<dbReference type="Proteomes" id="UP000464214">
    <property type="component" value="Chromosome"/>
</dbReference>
<evidence type="ECO:0000313" key="6">
    <source>
        <dbReference type="Proteomes" id="UP000464214"/>
    </source>
</evidence>
<dbReference type="SUPFAM" id="SSF56784">
    <property type="entry name" value="HAD-like"/>
    <property type="match status" value="1"/>
</dbReference>
<comment type="catalytic activity">
    <reaction evidence="1">
        <text>2-phosphoglycolate + H2O = glycolate + phosphate</text>
        <dbReference type="Rhea" id="RHEA:14369"/>
        <dbReference type="ChEBI" id="CHEBI:15377"/>
        <dbReference type="ChEBI" id="CHEBI:29805"/>
        <dbReference type="ChEBI" id="CHEBI:43474"/>
        <dbReference type="ChEBI" id="CHEBI:58033"/>
        <dbReference type="EC" id="3.1.3.18"/>
    </reaction>
</comment>
<comment type="similarity">
    <text evidence="3">Belongs to the HAD-like hydrolase superfamily. CbbY/CbbZ/Gph/YieH family.</text>
</comment>
<dbReference type="EC" id="3.1.3.18" evidence="4"/>
<keyword evidence="5" id="KW-0378">Hydrolase</keyword>
<protein>
    <recommendedName>
        <fullName evidence="4">phosphoglycolate phosphatase</fullName>
        <ecNumber evidence="4">3.1.3.18</ecNumber>
    </recommendedName>
</protein>
<evidence type="ECO:0000256" key="4">
    <source>
        <dbReference type="ARBA" id="ARBA00013078"/>
    </source>
</evidence>
<reference evidence="5 6" key="1">
    <citation type="submission" date="2020-01" db="EMBL/GenBank/DDBJ databases">
        <authorList>
            <person name="Kim M."/>
        </authorList>
    </citation>
    <scope>NUCLEOTIDE SEQUENCE [LARGE SCALE GENOMIC DNA]</scope>
    <source>
        <strain evidence="5 6">BT10</strain>
    </source>
</reference>
<dbReference type="AlphaFoldDB" id="A0A6P1NYQ4"/>
<dbReference type="Gene3D" id="3.40.50.1000">
    <property type="entry name" value="HAD superfamily/HAD-like"/>
    <property type="match status" value="1"/>
</dbReference>
<dbReference type="InterPro" id="IPR023198">
    <property type="entry name" value="PGP-like_dom2"/>
</dbReference>
<dbReference type="Pfam" id="PF13419">
    <property type="entry name" value="HAD_2"/>
    <property type="match status" value="1"/>
</dbReference>
<name>A0A6P1NYQ4_9BACT</name>
<comment type="pathway">
    <text evidence="2">Organic acid metabolism; glycolate biosynthesis; glycolate from 2-phosphoglycolate: step 1/1.</text>
</comment>
<dbReference type="SFLD" id="SFLDG01129">
    <property type="entry name" value="C1.5:_HAD__Beta-PGM__Phosphata"/>
    <property type="match status" value="1"/>
</dbReference>
<dbReference type="InterPro" id="IPR050155">
    <property type="entry name" value="HAD-like_hydrolase_sf"/>
</dbReference>
<dbReference type="PANTHER" id="PTHR43434">
    <property type="entry name" value="PHOSPHOGLYCOLATE PHOSPHATASE"/>
    <property type="match status" value="1"/>
</dbReference>
<dbReference type="RefSeq" id="WP_160690167.1">
    <property type="nucleotide sequence ID" value="NZ_CP047897.1"/>
</dbReference>
<evidence type="ECO:0000256" key="3">
    <source>
        <dbReference type="ARBA" id="ARBA00006171"/>
    </source>
</evidence>
<sequence length="221" mass="24636">MAAYKALIFDFDGTLCATRDSILYSFEKTFAHYQATAPAAEAVMQAVSTGASLPNILPQLHPVLPQEELQEWVTTYRHIYSTEGTKFTTLFPGTEQLLQTAHATGHICIVISNKGQRAIEEALTKYHIAGYFDLVIGDDPKVPIEKKPHPMAFQELIVPRYPHVQPQQFLMIGDTHADLGFANNAGIDACWAAYGYGDQDLCLEQAPRYIIRQPLDVKNIL</sequence>
<dbReference type="GO" id="GO:0006281">
    <property type="term" value="P:DNA repair"/>
    <property type="evidence" value="ECO:0007669"/>
    <property type="project" value="TreeGrafter"/>
</dbReference>